<organism evidence="14 15">
    <name type="scientific">Letharia lupina</name>
    <dbReference type="NCBI Taxonomy" id="560253"/>
    <lineage>
        <taxon>Eukaryota</taxon>
        <taxon>Fungi</taxon>
        <taxon>Dikarya</taxon>
        <taxon>Ascomycota</taxon>
        <taxon>Pezizomycotina</taxon>
        <taxon>Lecanoromycetes</taxon>
        <taxon>OSLEUM clade</taxon>
        <taxon>Lecanoromycetidae</taxon>
        <taxon>Lecanorales</taxon>
        <taxon>Lecanorineae</taxon>
        <taxon>Parmeliaceae</taxon>
        <taxon>Letharia</taxon>
    </lineage>
</organism>
<reference evidence="14 15" key="1">
    <citation type="journal article" date="2020" name="Genomics">
        <title>Complete, high-quality genomes from long-read metagenomic sequencing of two wolf lichen thalli reveals enigmatic genome architecture.</title>
        <authorList>
            <person name="McKenzie S.K."/>
            <person name="Walston R.F."/>
            <person name="Allen J.L."/>
        </authorList>
    </citation>
    <scope>NUCLEOTIDE SEQUENCE [LARGE SCALE GENOMIC DNA]</scope>
    <source>
        <strain evidence="14">WasteWater1</strain>
    </source>
</reference>
<feature type="compositionally biased region" description="Polar residues" evidence="12">
    <location>
        <begin position="458"/>
        <end position="472"/>
    </location>
</feature>
<dbReference type="Pfam" id="PF00069">
    <property type="entry name" value="Pkinase"/>
    <property type="match status" value="1"/>
</dbReference>
<keyword evidence="6" id="KW-0808">Transferase</keyword>
<evidence type="ECO:0000256" key="4">
    <source>
        <dbReference type="ARBA" id="ARBA00022527"/>
    </source>
</evidence>
<dbReference type="FunFam" id="3.30.200.20:FF:000314">
    <property type="entry name" value="Serine/threonine protein kinase"/>
    <property type="match status" value="1"/>
</dbReference>
<keyword evidence="5" id="KW-0597">Phosphoprotein</keyword>
<dbReference type="InterPro" id="IPR011009">
    <property type="entry name" value="Kinase-like_dom_sf"/>
</dbReference>
<feature type="compositionally biased region" description="Low complexity" evidence="12">
    <location>
        <begin position="94"/>
        <end position="125"/>
    </location>
</feature>
<dbReference type="EC" id="2.7.11.1" evidence="2"/>
<comment type="catalytic activity">
    <reaction evidence="11">
        <text>L-seryl-[protein] + ATP = O-phospho-L-seryl-[protein] + ADP + H(+)</text>
        <dbReference type="Rhea" id="RHEA:17989"/>
        <dbReference type="Rhea" id="RHEA-COMP:9863"/>
        <dbReference type="Rhea" id="RHEA-COMP:11604"/>
        <dbReference type="ChEBI" id="CHEBI:15378"/>
        <dbReference type="ChEBI" id="CHEBI:29999"/>
        <dbReference type="ChEBI" id="CHEBI:30616"/>
        <dbReference type="ChEBI" id="CHEBI:83421"/>
        <dbReference type="ChEBI" id="CHEBI:456216"/>
        <dbReference type="EC" id="2.7.11.1"/>
    </reaction>
</comment>
<comment type="catalytic activity">
    <reaction evidence="10">
        <text>L-threonyl-[protein] + ATP = O-phospho-L-threonyl-[protein] + ADP + H(+)</text>
        <dbReference type="Rhea" id="RHEA:46608"/>
        <dbReference type="Rhea" id="RHEA-COMP:11060"/>
        <dbReference type="Rhea" id="RHEA-COMP:11605"/>
        <dbReference type="ChEBI" id="CHEBI:15378"/>
        <dbReference type="ChEBI" id="CHEBI:30013"/>
        <dbReference type="ChEBI" id="CHEBI:30616"/>
        <dbReference type="ChEBI" id="CHEBI:61977"/>
        <dbReference type="ChEBI" id="CHEBI:456216"/>
        <dbReference type="EC" id="2.7.11.1"/>
    </reaction>
</comment>
<feature type="region of interest" description="Disordered" evidence="12">
    <location>
        <begin position="818"/>
        <end position="881"/>
    </location>
</feature>
<gene>
    <name evidence="14" type="ORF">HO133_000743</name>
</gene>
<feature type="domain" description="Protein kinase" evidence="13">
    <location>
        <begin position="909"/>
        <end position="1168"/>
    </location>
</feature>
<evidence type="ECO:0000256" key="9">
    <source>
        <dbReference type="ARBA" id="ARBA00022840"/>
    </source>
</evidence>
<evidence type="ECO:0000313" key="14">
    <source>
        <dbReference type="EMBL" id="KAF6222696.1"/>
    </source>
</evidence>
<dbReference type="GO" id="GO:0005524">
    <property type="term" value="F:ATP binding"/>
    <property type="evidence" value="ECO:0007669"/>
    <property type="project" value="UniProtKB-KW"/>
</dbReference>
<name>A0A8H6FC50_9LECA</name>
<dbReference type="CDD" id="cd14004">
    <property type="entry name" value="STKc_PASK"/>
    <property type="match status" value="1"/>
</dbReference>
<evidence type="ECO:0000256" key="8">
    <source>
        <dbReference type="ARBA" id="ARBA00022777"/>
    </source>
</evidence>
<keyword evidence="15" id="KW-1185">Reference proteome</keyword>
<evidence type="ECO:0000256" key="10">
    <source>
        <dbReference type="ARBA" id="ARBA00047899"/>
    </source>
</evidence>
<proteinExistence type="predicted"/>
<dbReference type="GO" id="GO:0045719">
    <property type="term" value="P:negative regulation of glycogen biosynthetic process"/>
    <property type="evidence" value="ECO:0007669"/>
    <property type="project" value="TreeGrafter"/>
</dbReference>
<dbReference type="PROSITE" id="PS50011">
    <property type="entry name" value="PROTEIN_KINASE_DOM"/>
    <property type="match status" value="1"/>
</dbReference>
<dbReference type="EMBL" id="JACCJB010000011">
    <property type="protein sequence ID" value="KAF6222696.1"/>
    <property type="molecule type" value="Genomic_DNA"/>
</dbReference>
<keyword evidence="9" id="KW-0067">ATP-binding</keyword>
<dbReference type="Pfam" id="PF25421">
    <property type="entry name" value="DUF7891"/>
    <property type="match status" value="1"/>
</dbReference>
<dbReference type="PANTHER" id="PTHR24346">
    <property type="entry name" value="MAP/MICROTUBULE AFFINITY-REGULATING KINASE"/>
    <property type="match status" value="1"/>
</dbReference>
<dbReference type="PANTHER" id="PTHR24346:SF51">
    <property type="entry name" value="PAS DOMAIN-CONTAINING SERINE_THREONINE-PROTEIN KINASE"/>
    <property type="match status" value="1"/>
</dbReference>
<dbReference type="Gene3D" id="3.30.200.20">
    <property type="entry name" value="Phosphorylase Kinase, domain 1"/>
    <property type="match status" value="1"/>
</dbReference>
<dbReference type="PROSITE" id="PS00108">
    <property type="entry name" value="PROTEIN_KINASE_ST"/>
    <property type="match status" value="1"/>
</dbReference>
<evidence type="ECO:0000256" key="7">
    <source>
        <dbReference type="ARBA" id="ARBA00022741"/>
    </source>
</evidence>
<dbReference type="GO" id="GO:0035556">
    <property type="term" value="P:intracellular signal transduction"/>
    <property type="evidence" value="ECO:0007669"/>
    <property type="project" value="TreeGrafter"/>
</dbReference>
<keyword evidence="4" id="KW-0723">Serine/threonine-protein kinase</keyword>
<dbReference type="GO" id="GO:0005829">
    <property type="term" value="C:cytosol"/>
    <property type="evidence" value="ECO:0007669"/>
    <property type="project" value="TreeGrafter"/>
</dbReference>
<evidence type="ECO:0000256" key="12">
    <source>
        <dbReference type="SAM" id="MobiDB-lite"/>
    </source>
</evidence>
<comment type="caution">
    <text evidence="14">The sequence shown here is derived from an EMBL/GenBank/DDBJ whole genome shotgun (WGS) entry which is preliminary data.</text>
</comment>
<keyword evidence="3" id="KW-0963">Cytoplasm</keyword>
<feature type="region of interest" description="Disordered" evidence="12">
    <location>
        <begin position="91"/>
        <end position="143"/>
    </location>
</feature>
<feature type="region of interest" description="Disordered" evidence="12">
    <location>
        <begin position="261"/>
        <end position="319"/>
    </location>
</feature>
<feature type="compositionally biased region" description="Polar residues" evidence="12">
    <location>
        <begin position="858"/>
        <end position="878"/>
    </location>
</feature>
<dbReference type="SMART" id="SM00220">
    <property type="entry name" value="S_TKc"/>
    <property type="match status" value="1"/>
</dbReference>
<sequence length="1174" mass="129033">MTELDLHLDADSGIRHVVSQEERTEQALDVLKLPKNRSTGDLLTGARRPTEDGKLRVSFDAGSAIGDPTARSPIMSDHERGLGISGLRRIRQQPASRAPSHPSSPSTSYTLPPRSSSMTVDSSTSRGFTGGAPSSPTLNFGEDLSRFPSESLHSFSFTHQSEGALHNRQSVLKRAIDFMRDRLGFGVNHPGVMTAQAKVSGDVEIQSMVDLLVRANILGSDSQNNQNARQLHGPMTGPADVEKNVFDNAFLARSTSPEALRIRSSVDKSSQQTGDNEILRPGSSQPEPSLASAASAADPVEPESPSSASPILETSQVPTTGMKRTYTDLSLLNLQTRLVETLAKPYKASDSAHESLVSPTPLAGFVNALNTGMNTPSLVHGHNNRWVPAAQAVFTTETSSPWTILLANDLACLVFGVTKVEFKKLSMLEVVREDRRAWLEEKLKSPGAEATAKARQAGSKSARTSPKSTTSVKMGRGVTAQLLSKPPWRQQRAQTDEWKTKTSRGAPYHPANKSRGVLLCGDIVPIRKRNGATGAASLWVKEKRGGLIWVLEEIAEDIATLKLDADLRVTGSKGATNVIWGKSDVSAGTELQHLMPHMPTKSSSNGSTITSRTGFASNTTVQYFAARSDDSINIPISVTMEPDHETLRVSSFPHIAGIVVVSASNLTVMSSNSVFSAALFGEAEPSGQKISELIPQFEKILEILIEEDNVNLVDGIVVPEHSFRRARALVALREGNEDAAAIFLRPQGLIARHRDGSEINVDVQMRVVRSERSTVNDVVIEEKSEDSDSASEEFDPSEIVYALWITYSRQLHSALLPGGSATPNLSRPGTPHQPSPGQNSRSITPEQIDREDIKPETLPTTSLTQQIKEAASQPISESPSKHVVIEPVPRVSTSKAKDLPKKKKKISDFVVLEDMGQGAYGQVKLARYAKANGKKVVLKYVTKRRILVDTWTRDRRLGTVPLEIHVLDYLRRDELRHPNIVEMTDFFEDDVNYYIEMVPHGLPGMDLFDYIEMRSTMDEAECRNIFLQVVDALHHLHTKALVVHRDIKDENIILDGEGKVKLIDFGSAAYIKNGPFDVFVGTIDYAAPEVLQGKSYRGKEQDIWALGILLYTLVYKENPFYSIDEILDHELRIPWIMSAANIELIKQMLDRDVDRRLTISQVRDAGWCREVGDL</sequence>
<dbReference type="FunFam" id="1.10.510.10:FF:000320">
    <property type="entry name" value="Serine/threonine protein kinase"/>
    <property type="match status" value="1"/>
</dbReference>
<feature type="region of interest" description="Disordered" evidence="12">
    <location>
        <begin position="444"/>
        <end position="510"/>
    </location>
</feature>
<feature type="compositionally biased region" description="Low complexity" evidence="12">
    <location>
        <begin position="283"/>
        <end position="310"/>
    </location>
</feature>
<evidence type="ECO:0000256" key="11">
    <source>
        <dbReference type="ARBA" id="ARBA00048679"/>
    </source>
</evidence>
<evidence type="ECO:0000313" key="15">
    <source>
        <dbReference type="Proteomes" id="UP000593566"/>
    </source>
</evidence>
<accession>A0A8H6FC50</accession>
<dbReference type="SUPFAM" id="SSF56112">
    <property type="entry name" value="Protein kinase-like (PK-like)"/>
    <property type="match status" value="1"/>
</dbReference>
<feature type="compositionally biased region" description="Polar residues" evidence="12">
    <location>
        <begin position="835"/>
        <end position="845"/>
    </location>
</feature>
<evidence type="ECO:0000256" key="6">
    <source>
        <dbReference type="ARBA" id="ARBA00022679"/>
    </source>
</evidence>
<keyword evidence="8" id="KW-0418">Kinase</keyword>
<evidence type="ECO:0000256" key="2">
    <source>
        <dbReference type="ARBA" id="ARBA00012513"/>
    </source>
</evidence>
<evidence type="ECO:0000256" key="5">
    <source>
        <dbReference type="ARBA" id="ARBA00022553"/>
    </source>
</evidence>
<protein>
    <recommendedName>
        <fullName evidence="2">non-specific serine/threonine protein kinase</fullName>
        <ecNumber evidence="2">2.7.11.1</ecNumber>
    </recommendedName>
</protein>
<dbReference type="InterPro" id="IPR008271">
    <property type="entry name" value="Ser/Thr_kinase_AS"/>
</dbReference>
<evidence type="ECO:0000259" key="13">
    <source>
        <dbReference type="PROSITE" id="PS50011"/>
    </source>
</evidence>
<dbReference type="InterPro" id="IPR000719">
    <property type="entry name" value="Prot_kinase_dom"/>
</dbReference>
<dbReference type="AlphaFoldDB" id="A0A8H6FC50"/>
<evidence type="ECO:0000256" key="1">
    <source>
        <dbReference type="ARBA" id="ARBA00004496"/>
    </source>
</evidence>
<dbReference type="GO" id="GO:0005634">
    <property type="term" value="C:nucleus"/>
    <property type="evidence" value="ECO:0007669"/>
    <property type="project" value="TreeGrafter"/>
</dbReference>
<dbReference type="Gene3D" id="1.10.510.10">
    <property type="entry name" value="Transferase(Phosphotransferase) domain 1"/>
    <property type="match status" value="1"/>
</dbReference>
<dbReference type="RefSeq" id="XP_037152042.1">
    <property type="nucleotide sequence ID" value="XM_037291680.1"/>
</dbReference>
<dbReference type="GO" id="GO:0004674">
    <property type="term" value="F:protein serine/threonine kinase activity"/>
    <property type="evidence" value="ECO:0007669"/>
    <property type="project" value="UniProtKB-KW"/>
</dbReference>
<dbReference type="Proteomes" id="UP000593566">
    <property type="component" value="Unassembled WGS sequence"/>
</dbReference>
<dbReference type="GeneID" id="59329161"/>
<comment type="subcellular location">
    <subcellularLocation>
        <location evidence="1">Cytoplasm</location>
    </subcellularLocation>
</comment>
<evidence type="ECO:0000256" key="3">
    <source>
        <dbReference type="ARBA" id="ARBA00022490"/>
    </source>
</evidence>
<keyword evidence="7" id="KW-0547">Nucleotide-binding</keyword>
<feature type="region of interest" description="Disordered" evidence="12">
    <location>
        <begin position="60"/>
        <end position="79"/>
    </location>
</feature>
<dbReference type="InterPro" id="IPR057213">
    <property type="entry name" value="DUF7891"/>
</dbReference>